<name>A0A919SU26_9ACTN</name>
<comment type="caution">
    <text evidence="6">The sequence shown here is derived from an EMBL/GenBank/DDBJ whole genome shotgun (WGS) entry which is preliminary data.</text>
</comment>
<evidence type="ECO:0000256" key="3">
    <source>
        <dbReference type="ARBA" id="ARBA00023004"/>
    </source>
</evidence>
<organism evidence="6 7">
    <name type="scientific">Actinoplanes auranticolor</name>
    <dbReference type="NCBI Taxonomy" id="47988"/>
    <lineage>
        <taxon>Bacteria</taxon>
        <taxon>Bacillati</taxon>
        <taxon>Actinomycetota</taxon>
        <taxon>Actinomycetes</taxon>
        <taxon>Micromonosporales</taxon>
        <taxon>Micromonosporaceae</taxon>
        <taxon>Actinoplanes</taxon>
    </lineage>
</organism>
<evidence type="ECO:0000256" key="2">
    <source>
        <dbReference type="ARBA" id="ARBA00022723"/>
    </source>
</evidence>
<dbReference type="GO" id="GO:0046872">
    <property type="term" value="F:metal ion binding"/>
    <property type="evidence" value="ECO:0007669"/>
    <property type="project" value="UniProtKB-KW"/>
</dbReference>
<dbReference type="AlphaFoldDB" id="A0A919SU26"/>
<dbReference type="GO" id="GO:0051537">
    <property type="term" value="F:2 iron, 2 sulfur cluster binding"/>
    <property type="evidence" value="ECO:0007669"/>
    <property type="project" value="UniProtKB-KW"/>
</dbReference>
<keyword evidence="7" id="KW-1185">Reference proteome</keyword>
<keyword evidence="4" id="KW-0411">Iron-sulfur</keyword>
<protein>
    <recommendedName>
        <fullName evidence="5">Iron-binding zinc finger CDGSH type domain-containing protein</fullName>
    </recommendedName>
</protein>
<reference evidence="6" key="1">
    <citation type="submission" date="2021-03" db="EMBL/GenBank/DDBJ databases">
        <title>Whole genome shotgun sequence of Actinoplanes auranticolor NBRC 12245.</title>
        <authorList>
            <person name="Komaki H."/>
            <person name="Tamura T."/>
        </authorList>
    </citation>
    <scope>NUCLEOTIDE SEQUENCE</scope>
    <source>
        <strain evidence="6">NBRC 12245</strain>
    </source>
</reference>
<accession>A0A919SU26</accession>
<evidence type="ECO:0000256" key="1">
    <source>
        <dbReference type="ARBA" id="ARBA00022714"/>
    </source>
</evidence>
<evidence type="ECO:0000259" key="5">
    <source>
        <dbReference type="SMART" id="SM00704"/>
    </source>
</evidence>
<gene>
    <name evidence="6" type="ORF">Aau02nite_83450</name>
</gene>
<dbReference type="InterPro" id="IPR042216">
    <property type="entry name" value="MitoNEET_CISD"/>
</dbReference>
<dbReference type="EMBL" id="BOQL01000078">
    <property type="protein sequence ID" value="GIM78960.1"/>
    <property type="molecule type" value="Genomic_DNA"/>
</dbReference>
<evidence type="ECO:0000313" key="6">
    <source>
        <dbReference type="EMBL" id="GIM78960.1"/>
    </source>
</evidence>
<proteinExistence type="predicted"/>
<sequence length="94" mass="9522">MAAPPGMSTAMSGSVDDGGATVIPYEDGPLLLRGNFTLRTPDGDVIDPGRGTVALCRCGKSAIKPFCDGTHKAIGFRAGVGRESAAPRSTADDA</sequence>
<dbReference type="Pfam" id="PF09360">
    <property type="entry name" value="zf-CDGSH"/>
    <property type="match status" value="1"/>
</dbReference>
<dbReference type="InterPro" id="IPR018967">
    <property type="entry name" value="FeS-contain_CDGSH-typ"/>
</dbReference>
<dbReference type="SMART" id="SM00704">
    <property type="entry name" value="ZnF_CDGSH"/>
    <property type="match status" value="1"/>
</dbReference>
<evidence type="ECO:0000313" key="7">
    <source>
        <dbReference type="Proteomes" id="UP000681340"/>
    </source>
</evidence>
<evidence type="ECO:0000256" key="4">
    <source>
        <dbReference type="ARBA" id="ARBA00023014"/>
    </source>
</evidence>
<dbReference type="Proteomes" id="UP000681340">
    <property type="component" value="Unassembled WGS sequence"/>
</dbReference>
<keyword evidence="3" id="KW-0408">Iron</keyword>
<feature type="domain" description="Iron-binding zinc finger CDGSH type" evidence="5">
    <location>
        <begin position="39"/>
        <end position="77"/>
    </location>
</feature>
<keyword evidence="2" id="KW-0479">Metal-binding</keyword>
<dbReference type="GO" id="GO:0005737">
    <property type="term" value="C:cytoplasm"/>
    <property type="evidence" value="ECO:0007669"/>
    <property type="project" value="UniProtKB-ARBA"/>
</dbReference>
<dbReference type="Gene3D" id="3.40.5.90">
    <property type="entry name" value="CDGSH iron-sulfur domain, mitoNEET-type"/>
    <property type="match status" value="1"/>
</dbReference>
<keyword evidence="1" id="KW-0001">2Fe-2S</keyword>